<evidence type="ECO:0000256" key="1">
    <source>
        <dbReference type="ARBA" id="ARBA00005953"/>
    </source>
</evidence>
<gene>
    <name evidence="3" type="ORF">GWI72_05795</name>
</gene>
<comment type="similarity">
    <text evidence="1">Belongs to the 4-hydroxybenzoyl-CoA thioesterase family.</text>
</comment>
<accession>A0A7X5F1H4</accession>
<dbReference type="GO" id="GO:0047617">
    <property type="term" value="F:fatty acyl-CoA hydrolase activity"/>
    <property type="evidence" value="ECO:0007669"/>
    <property type="project" value="TreeGrafter"/>
</dbReference>
<keyword evidence="4" id="KW-1185">Reference proteome</keyword>
<dbReference type="InterPro" id="IPR029069">
    <property type="entry name" value="HotDog_dom_sf"/>
</dbReference>
<organism evidence="3 4">
    <name type="scientific">Pannonibacter tanglangensis</name>
    <dbReference type="NCBI Taxonomy" id="2750084"/>
    <lineage>
        <taxon>Bacteria</taxon>
        <taxon>Pseudomonadati</taxon>
        <taxon>Pseudomonadota</taxon>
        <taxon>Alphaproteobacteria</taxon>
        <taxon>Hyphomicrobiales</taxon>
        <taxon>Stappiaceae</taxon>
        <taxon>Pannonibacter</taxon>
    </lineage>
</organism>
<name>A0A7X5F1H4_9HYPH</name>
<proteinExistence type="inferred from homology"/>
<dbReference type="Pfam" id="PF13279">
    <property type="entry name" value="4HBT_2"/>
    <property type="match status" value="1"/>
</dbReference>
<comment type="caution">
    <text evidence="3">The sequence shown here is derived from an EMBL/GenBank/DDBJ whole genome shotgun (WGS) entry which is preliminary data.</text>
</comment>
<protein>
    <submittedName>
        <fullName evidence="3">Acyl-CoA thioesterase</fullName>
    </submittedName>
</protein>
<dbReference type="Gene3D" id="3.10.129.10">
    <property type="entry name" value="Hotdog Thioesterase"/>
    <property type="match status" value="1"/>
</dbReference>
<evidence type="ECO:0000313" key="3">
    <source>
        <dbReference type="EMBL" id="NBN77779.1"/>
    </source>
</evidence>
<keyword evidence="2" id="KW-0378">Hydrolase</keyword>
<sequence length="154" mass="16816">MGDRHPKLSDYPLVTVDKLRYSDTDRQGHINNAVFATFLETGRVEAIYGTVAGQAGEERTRGLADPGAAFVIARLELDFLAEIHWPGEVQIGTRVLRIGTSSLTLDQVIFQGETCAARASSVIVQMDETTRKSRPFSGAAVERLKSLLSSHENA</sequence>
<dbReference type="EMBL" id="JAABLQ010000001">
    <property type="protein sequence ID" value="NBN77779.1"/>
    <property type="molecule type" value="Genomic_DNA"/>
</dbReference>
<dbReference type="Proteomes" id="UP000586722">
    <property type="component" value="Unassembled WGS sequence"/>
</dbReference>
<dbReference type="AlphaFoldDB" id="A0A7X5F1H4"/>
<reference evidence="4" key="1">
    <citation type="submission" date="2020-01" db="EMBL/GenBank/DDBJ databases">
        <authorList>
            <person name="Fang Y."/>
            <person name="Sun R."/>
            <person name="Nie L."/>
            <person name="He J."/>
            <person name="Hao L."/>
            <person name="Wang L."/>
            <person name="Su S."/>
            <person name="Lv E."/>
            <person name="Zhang Z."/>
            <person name="Xie R."/>
            <person name="Liu H."/>
        </authorList>
    </citation>
    <scope>NUCLEOTIDE SEQUENCE [LARGE SCALE GENOMIC DNA]</scope>
    <source>
        <strain evidence="4">XCT-53</strain>
    </source>
</reference>
<evidence type="ECO:0000256" key="2">
    <source>
        <dbReference type="ARBA" id="ARBA00022801"/>
    </source>
</evidence>
<dbReference type="SUPFAM" id="SSF54637">
    <property type="entry name" value="Thioesterase/thiol ester dehydrase-isomerase"/>
    <property type="match status" value="1"/>
</dbReference>
<dbReference type="RefSeq" id="WP_161708103.1">
    <property type="nucleotide sequence ID" value="NZ_JAABLQ010000001.1"/>
</dbReference>
<dbReference type="PANTHER" id="PTHR31793">
    <property type="entry name" value="4-HYDROXYBENZOYL-COA THIOESTERASE FAMILY MEMBER"/>
    <property type="match status" value="1"/>
</dbReference>
<dbReference type="CDD" id="cd00586">
    <property type="entry name" value="4HBT"/>
    <property type="match status" value="1"/>
</dbReference>
<dbReference type="PANTHER" id="PTHR31793:SF27">
    <property type="entry name" value="NOVEL THIOESTERASE SUPERFAMILY DOMAIN AND SAPOSIN A-TYPE DOMAIN CONTAINING PROTEIN (0610012H03RIK)"/>
    <property type="match status" value="1"/>
</dbReference>
<evidence type="ECO:0000313" key="4">
    <source>
        <dbReference type="Proteomes" id="UP000586722"/>
    </source>
</evidence>
<dbReference type="InterPro" id="IPR050563">
    <property type="entry name" value="4-hydroxybenzoyl-CoA_TE"/>
</dbReference>